<feature type="region of interest" description="Disordered" evidence="1">
    <location>
        <begin position="162"/>
        <end position="185"/>
    </location>
</feature>
<evidence type="ECO:0000313" key="4">
    <source>
        <dbReference type="Proteomes" id="UP000721954"/>
    </source>
</evidence>
<evidence type="ECO:0000256" key="1">
    <source>
        <dbReference type="SAM" id="MobiDB-lite"/>
    </source>
</evidence>
<keyword evidence="4" id="KW-1185">Reference proteome</keyword>
<evidence type="ECO:0000313" key="3">
    <source>
        <dbReference type="EMBL" id="MBO8200020.1"/>
    </source>
</evidence>
<dbReference type="InterPro" id="IPR036390">
    <property type="entry name" value="WH_DNA-bd_sf"/>
</dbReference>
<sequence>MEEHTVARADISPERLMEDLRTFGANYTEFTRRFAAWLGLHSTDAAALAEILYAEDKGAPLSPARLSERIGLSSGATTALLNRLEKAGHIVRRREHTDRRIVTLRSSPEVRPQAIEFFGSYSERLAAEISRYPPEQLRQFQEFVTHLSGTMNSLLAHEYHALQPGDRPGTQQDAEDAAPSRRGRS</sequence>
<evidence type="ECO:0000259" key="2">
    <source>
        <dbReference type="SMART" id="SM00347"/>
    </source>
</evidence>
<dbReference type="PANTHER" id="PTHR33164:SF106">
    <property type="entry name" value="TRANSCRIPTIONAL REGULATORY PROTEIN"/>
    <property type="match status" value="1"/>
</dbReference>
<protein>
    <submittedName>
        <fullName evidence="3">MarR family transcriptional regulator</fullName>
    </submittedName>
</protein>
<dbReference type="InterPro" id="IPR039422">
    <property type="entry name" value="MarR/SlyA-like"/>
</dbReference>
<dbReference type="InterPro" id="IPR000835">
    <property type="entry name" value="HTH_MarR-typ"/>
</dbReference>
<dbReference type="InterPro" id="IPR036388">
    <property type="entry name" value="WH-like_DNA-bd_sf"/>
</dbReference>
<dbReference type="Pfam" id="PF12802">
    <property type="entry name" value="MarR_2"/>
    <property type="match status" value="1"/>
</dbReference>
<dbReference type="Proteomes" id="UP000721954">
    <property type="component" value="Unassembled WGS sequence"/>
</dbReference>
<feature type="domain" description="HTH marR-type" evidence="2">
    <location>
        <begin position="33"/>
        <end position="137"/>
    </location>
</feature>
<dbReference type="PANTHER" id="PTHR33164">
    <property type="entry name" value="TRANSCRIPTIONAL REGULATOR, MARR FAMILY"/>
    <property type="match status" value="1"/>
</dbReference>
<dbReference type="GeneID" id="96260350"/>
<dbReference type="Gene3D" id="1.10.10.10">
    <property type="entry name" value="Winged helix-like DNA-binding domain superfamily/Winged helix DNA-binding domain"/>
    <property type="match status" value="1"/>
</dbReference>
<dbReference type="EMBL" id="JAFFZM010000009">
    <property type="protein sequence ID" value="MBO8200020.1"/>
    <property type="molecule type" value="Genomic_DNA"/>
</dbReference>
<dbReference type="RefSeq" id="WP_209211689.1">
    <property type="nucleotide sequence ID" value="NZ_JAFFZM010000009.1"/>
</dbReference>
<organism evidence="3 4">
    <name type="scientific">Streptomyces smyrnaeus</name>
    <dbReference type="NCBI Taxonomy" id="1387713"/>
    <lineage>
        <taxon>Bacteria</taxon>
        <taxon>Bacillati</taxon>
        <taxon>Actinomycetota</taxon>
        <taxon>Actinomycetes</taxon>
        <taxon>Kitasatosporales</taxon>
        <taxon>Streptomycetaceae</taxon>
        <taxon>Streptomyces</taxon>
    </lineage>
</organism>
<comment type="caution">
    <text evidence="3">The sequence shown here is derived from an EMBL/GenBank/DDBJ whole genome shotgun (WGS) entry which is preliminary data.</text>
</comment>
<reference evidence="3 4" key="1">
    <citation type="submission" date="2021-02" db="EMBL/GenBank/DDBJ databases">
        <title>Streptomyces spirodelae sp. nov., isolated from duckweed.</title>
        <authorList>
            <person name="Saimee Y."/>
            <person name="Duangmal K."/>
        </authorList>
    </citation>
    <scope>NUCLEOTIDE SEQUENCE [LARGE SCALE GENOMIC DNA]</scope>
    <source>
        <strain evidence="3 4">DSM 42105</strain>
    </source>
</reference>
<accession>A0ABS3XXJ4</accession>
<name>A0ABS3XXJ4_9ACTN</name>
<gene>
    <name evidence="3" type="ORF">JW613_17205</name>
</gene>
<dbReference type="SUPFAM" id="SSF46785">
    <property type="entry name" value="Winged helix' DNA-binding domain"/>
    <property type="match status" value="1"/>
</dbReference>
<dbReference type="SMART" id="SM00347">
    <property type="entry name" value="HTH_MARR"/>
    <property type="match status" value="1"/>
</dbReference>
<proteinExistence type="predicted"/>